<organism evidence="2 3">
    <name type="scientific">Aspergillus nanangensis</name>
    <dbReference type="NCBI Taxonomy" id="2582783"/>
    <lineage>
        <taxon>Eukaryota</taxon>
        <taxon>Fungi</taxon>
        <taxon>Dikarya</taxon>
        <taxon>Ascomycota</taxon>
        <taxon>Pezizomycotina</taxon>
        <taxon>Eurotiomycetes</taxon>
        <taxon>Eurotiomycetidae</taxon>
        <taxon>Eurotiales</taxon>
        <taxon>Aspergillaceae</taxon>
        <taxon>Aspergillus</taxon>
        <taxon>Aspergillus subgen. Circumdati</taxon>
    </lineage>
</organism>
<comment type="caution">
    <text evidence="2">The sequence shown here is derived from an EMBL/GenBank/DDBJ whole genome shotgun (WGS) entry which is preliminary data.</text>
</comment>
<dbReference type="EMBL" id="VCAU01000035">
    <property type="protein sequence ID" value="KAF9889506.1"/>
    <property type="molecule type" value="Genomic_DNA"/>
</dbReference>
<feature type="transmembrane region" description="Helical" evidence="1">
    <location>
        <begin position="319"/>
        <end position="344"/>
    </location>
</feature>
<keyword evidence="1" id="KW-1133">Transmembrane helix</keyword>
<feature type="transmembrane region" description="Helical" evidence="1">
    <location>
        <begin position="287"/>
        <end position="307"/>
    </location>
</feature>
<reference evidence="2" key="1">
    <citation type="journal article" date="2019" name="Beilstein J. Org. Chem.">
        <title>Nanangenines: drimane sesquiterpenoids as the dominant metabolite cohort of a novel Australian fungus, Aspergillus nanangensis.</title>
        <authorList>
            <person name="Lacey H.J."/>
            <person name="Gilchrist C.L.M."/>
            <person name="Crombie A."/>
            <person name="Kalaitzis J.A."/>
            <person name="Vuong D."/>
            <person name="Rutledge P.J."/>
            <person name="Turner P."/>
            <person name="Pitt J.I."/>
            <person name="Lacey E."/>
            <person name="Chooi Y.H."/>
            <person name="Piggott A.M."/>
        </authorList>
    </citation>
    <scope>NUCLEOTIDE SEQUENCE</scope>
    <source>
        <strain evidence="2">MST-FP2251</strain>
    </source>
</reference>
<keyword evidence="1" id="KW-0472">Membrane</keyword>
<name>A0AAD4CN27_ASPNN</name>
<evidence type="ECO:0000313" key="3">
    <source>
        <dbReference type="Proteomes" id="UP001194746"/>
    </source>
</evidence>
<feature type="transmembrane region" description="Helical" evidence="1">
    <location>
        <begin position="38"/>
        <end position="61"/>
    </location>
</feature>
<accession>A0AAD4CN27</accession>
<keyword evidence="3" id="KW-1185">Reference proteome</keyword>
<evidence type="ECO:0000256" key="1">
    <source>
        <dbReference type="SAM" id="Phobius"/>
    </source>
</evidence>
<evidence type="ECO:0000313" key="2">
    <source>
        <dbReference type="EMBL" id="KAF9889506.1"/>
    </source>
</evidence>
<protein>
    <submittedName>
        <fullName evidence="2">Uncharacterized protein</fullName>
    </submittedName>
</protein>
<gene>
    <name evidence="2" type="ORF">FE257_007216</name>
</gene>
<keyword evidence="1" id="KW-0812">Transmembrane</keyword>
<reference evidence="2" key="2">
    <citation type="submission" date="2020-02" db="EMBL/GenBank/DDBJ databases">
        <authorList>
            <person name="Gilchrist C.L.M."/>
            <person name="Chooi Y.-H."/>
        </authorList>
    </citation>
    <scope>NUCLEOTIDE SEQUENCE</scope>
    <source>
        <strain evidence="2">MST-FP2251</strain>
    </source>
</reference>
<dbReference type="Proteomes" id="UP001194746">
    <property type="component" value="Unassembled WGS sequence"/>
</dbReference>
<sequence>MTHNLTNITITPDVKLTPAFSHLFNFSDDTETIDLEDWIAILTLCFSPLIAHILSGVPTVVRRSPSSPSWLDYLCLSNPTSILWRYIAIADRRTRYRRTWTAADMAASNAVFWTSAGFDGSEQMMWTSRRFCTRLPQHSRTAIFSTDSIKTVIATAQGIQACTVLIRGILALNGVGNKGFNSILALDSVFYPLAIFGLLRLFAAPWLTEAYSYREHDTYEHSTEQTSRAYHESDISFSTVKHGAPSSSSSMALLDLPRPSSSSPNNINPHHNRSNPTDHFRATIVRLIYLLLICFVLGFCICYLIPFKLGAAAYIDQSTAAAATLWLIGAVYVFFSAATLVIFAVSMFRVGNTTTTILPCIHTWWYRCYTVVMLMAVVAMIVLTGVFTRRTACGKLTVFPALYDQEVCQGTPMGVGLGMEGPFAIVNQDPGMSPSTWMLPLKGWCSGKLTGDILPMVQIPVD</sequence>
<proteinExistence type="predicted"/>
<dbReference type="AlphaFoldDB" id="A0AAD4CN27"/>
<feature type="transmembrane region" description="Helical" evidence="1">
    <location>
        <begin position="364"/>
        <end position="387"/>
    </location>
</feature>